<dbReference type="Proteomes" id="UP000034581">
    <property type="component" value="Unassembled WGS sequence"/>
</dbReference>
<sequence length="173" mass="20216">MAVSCNHDYSCVSLASTEDSEIKKVHNHFSCSSIILVTLDHVCEFCNFNLITMIFIYCVYKDKEEADKITRILLEKKMVICGNQFVVSSMYLWKEKIESDSEVVVFYKTFKQNYKSVRKEIEKHHSYEVPFIASVKINEVNESYYHLLKQTVSKYYGKKSPEAKPNLQNPDLK</sequence>
<dbReference type="PANTHER" id="PTHR23419:SF8">
    <property type="entry name" value="FI09726P"/>
    <property type="match status" value="1"/>
</dbReference>
<evidence type="ECO:0000256" key="1">
    <source>
        <dbReference type="ARBA" id="ARBA00010169"/>
    </source>
</evidence>
<dbReference type="InterPro" id="IPR011322">
    <property type="entry name" value="N-reg_PII-like_a/b"/>
</dbReference>
<dbReference type="Gene3D" id="3.30.70.120">
    <property type="match status" value="1"/>
</dbReference>
<comment type="similarity">
    <text evidence="1">Belongs to the CutA family.</text>
</comment>
<dbReference type="AlphaFoldDB" id="A0A0G0E276"/>
<protein>
    <submittedName>
        <fullName evidence="2">CutA1 divalent ion tolerance protein</fullName>
    </submittedName>
</protein>
<dbReference type="SUPFAM" id="SSF54913">
    <property type="entry name" value="GlnB-like"/>
    <property type="match status" value="1"/>
</dbReference>
<accession>A0A0G0E276</accession>
<evidence type="ECO:0000313" key="2">
    <source>
        <dbReference type="EMBL" id="KKP69300.1"/>
    </source>
</evidence>
<dbReference type="STRING" id="1618350.UR67_C0007G0005"/>
<name>A0A0G0E276_UNCC3</name>
<gene>
    <name evidence="2" type="ORF">UR67_C0007G0005</name>
</gene>
<comment type="caution">
    <text evidence="2">The sequence shown here is derived from an EMBL/GenBank/DDBJ whole genome shotgun (WGS) entry which is preliminary data.</text>
</comment>
<reference evidence="2 3" key="1">
    <citation type="journal article" date="2015" name="Nature">
        <title>rRNA introns, odd ribosomes, and small enigmatic genomes across a large radiation of phyla.</title>
        <authorList>
            <person name="Brown C.T."/>
            <person name="Hug L.A."/>
            <person name="Thomas B.C."/>
            <person name="Sharon I."/>
            <person name="Castelle C.J."/>
            <person name="Singh A."/>
            <person name="Wilkins M.J."/>
            <person name="Williams K.H."/>
            <person name="Banfield J.F."/>
        </authorList>
    </citation>
    <scope>NUCLEOTIDE SEQUENCE [LARGE SCALE GENOMIC DNA]</scope>
</reference>
<dbReference type="PANTHER" id="PTHR23419">
    <property type="entry name" value="DIVALENT CATION TOLERANCE CUTA-RELATED"/>
    <property type="match status" value="1"/>
</dbReference>
<dbReference type="EMBL" id="LBQB01000007">
    <property type="protein sequence ID" value="KKP69300.1"/>
    <property type="molecule type" value="Genomic_DNA"/>
</dbReference>
<evidence type="ECO:0000313" key="3">
    <source>
        <dbReference type="Proteomes" id="UP000034581"/>
    </source>
</evidence>
<dbReference type="Pfam" id="PF03091">
    <property type="entry name" value="CutA1"/>
    <property type="match status" value="1"/>
</dbReference>
<dbReference type="GO" id="GO:0010038">
    <property type="term" value="P:response to metal ion"/>
    <property type="evidence" value="ECO:0007669"/>
    <property type="project" value="InterPro"/>
</dbReference>
<proteinExistence type="inferred from homology"/>
<dbReference type="GO" id="GO:0005507">
    <property type="term" value="F:copper ion binding"/>
    <property type="evidence" value="ECO:0007669"/>
    <property type="project" value="TreeGrafter"/>
</dbReference>
<organism evidence="2 3">
    <name type="scientific">candidate division CPR3 bacterium GW2011_GWF2_35_18</name>
    <dbReference type="NCBI Taxonomy" id="1618350"/>
    <lineage>
        <taxon>Bacteria</taxon>
        <taxon>Bacteria division CPR3</taxon>
    </lineage>
</organism>
<dbReference type="InterPro" id="IPR004323">
    <property type="entry name" value="Ion_tolerance_CutA"/>
</dbReference>
<dbReference type="InterPro" id="IPR015867">
    <property type="entry name" value="N-reg_PII/ATP_PRibTrfase_C"/>
</dbReference>